<dbReference type="EMBL" id="MDER01000030">
    <property type="protein sequence ID" value="ODP29644.1"/>
    <property type="molecule type" value="Genomic_DNA"/>
</dbReference>
<proteinExistence type="predicted"/>
<dbReference type="Gene3D" id="3.40.50.720">
    <property type="entry name" value="NAD(P)-binding Rossmann-like Domain"/>
    <property type="match status" value="1"/>
</dbReference>
<evidence type="ECO:0000313" key="2">
    <source>
        <dbReference type="EMBL" id="ODP29644.1"/>
    </source>
</evidence>
<keyword evidence="3" id="KW-1185">Reference proteome</keyword>
<evidence type="ECO:0000259" key="1">
    <source>
        <dbReference type="Pfam" id="PF13460"/>
    </source>
</evidence>
<feature type="domain" description="NAD(P)-binding" evidence="1">
    <location>
        <begin position="10"/>
        <end position="121"/>
    </location>
</feature>
<evidence type="ECO:0000313" key="3">
    <source>
        <dbReference type="Proteomes" id="UP000094578"/>
    </source>
</evidence>
<dbReference type="PANTHER" id="PTHR14097">
    <property type="entry name" value="OXIDOREDUCTASE HTATIP2"/>
    <property type="match status" value="1"/>
</dbReference>
<reference evidence="2 3" key="1">
    <citation type="submission" date="2016-08" db="EMBL/GenBank/DDBJ databases">
        <title>Genome sequencing of Paenibacillus sp. TI45-13ar, isolated from Korean traditional nuruk.</title>
        <authorList>
            <person name="Kim S.-J."/>
        </authorList>
    </citation>
    <scope>NUCLEOTIDE SEQUENCE [LARGE SCALE GENOMIC DNA]</scope>
    <source>
        <strain evidence="2 3">TI45-13ar</strain>
    </source>
</reference>
<accession>A0A1E3L7M1</accession>
<dbReference type="EC" id="1.1.1.-" evidence="2"/>
<organism evidence="2 3">
    <name type="scientific">Paenibacillus nuruki</name>
    <dbReference type="NCBI Taxonomy" id="1886670"/>
    <lineage>
        <taxon>Bacteria</taxon>
        <taxon>Bacillati</taxon>
        <taxon>Bacillota</taxon>
        <taxon>Bacilli</taxon>
        <taxon>Bacillales</taxon>
        <taxon>Paenibacillaceae</taxon>
        <taxon>Paenibacillus</taxon>
    </lineage>
</organism>
<dbReference type="InterPro" id="IPR016040">
    <property type="entry name" value="NAD(P)-bd_dom"/>
</dbReference>
<dbReference type="STRING" id="1886670.PTI45_01127"/>
<dbReference type="GO" id="GO:0016491">
    <property type="term" value="F:oxidoreductase activity"/>
    <property type="evidence" value="ECO:0007669"/>
    <property type="project" value="UniProtKB-KW"/>
</dbReference>
<dbReference type="PANTHER" id="PTHR14097:SF7">
    <property type="entry name" value="OXIDOREDUCTASE HTATIP2"/>
    <property type="match status" value="1"/>
</dbReference>
<protein>
    <submittedName>
        <fullName evidence="2">Oxidoreductase HTATIP2</fullName>
        <ecNumber evidence="2">1.1.1.-</ecNumber>
    </submittedName>
</protein>
<dbReference type="CDD" id="cd05250">
    <property type="entry name" value="CC3_like_SDR_a"/>
    <property type="match status" value="1"/>
</dbReference>
<gene>
    <name evidence="2" type="ORF">PTI45_01127</name>
</gene>
<dbReference type="Proteomes" id="UP000094578">
    <property type="component" value="Unassembled WGS sequence"/>
</dbReference>
<dbReference type="AlphaFoldDB" id="A0A1E3L7M1"/>
<dbReference type="PATRIC" id="fig|1886670.3.peg.1150"/>
<dbReference type="SUPFAM" id="SSF51735">
    <property type="entry name" value="NAD(P)-binding Rossmann-fold domains"/>
    <property type="match status" value="1"/>
</dbReference>
<keyword evidence="2" id="KW-0560">Oxidoreductase</keyword>
<dbReference type="Pfam" id="PF13460">
    <property type="entry name" value="NAD_binding_10"/>
    <property type="match status" value="1"/>
</dbReference>
<dbReference type="InterPro" id="IPR036291">
    <property type="entry name" value="NAD(P)-bd_dom_sf"/>
</dbReference>
<name>A0A1E3L7M1_9BACL</name>
<comment type="caution">
    <text evidence="2">The sequence shown here is derived from an EMBL/GenBank/DDBJ whole genome shotgun (WGS) entry which is preliminary data.</text>
</comment>
<sequence>MIGKTALVAGATGLVGKKLLRQLLESTEYTQVIALVRQPVQQLQHMKLQQVVVDYNKLQDYRADMKADDVFCCLGTTIKQAGTQKQMIEIDVIYPFAVAQIAYEQGAKQFIVISSMGADPKSSIFYTRIKGELEQRLQQIGYTSLSLIRPSLLLGKRKDSRAGEQFGTVISQALSFLMVGPLRKYRGIEASAVALAMYRIAQTAKPGSHVYLSDRLQRIADESQPSTASTKKRS</sequence>